<reference evidence="2 3" key="1">
    <citation type="submission" date="2014-04" db="EMBL/GenBank/DDBJ databases">
        <authorList>
            <consortium name="DOE Joint Genome Institute"/>
            <person name="Kuo A."/>
            <person name="Martino E."/>
            <person name="Perotto S."/>
            <person name="Kohler A."/>
            <person name="Nagy L.G."/>
            <person name="Floudas D."/>
            <person name="Copeland A."/>
            <person name="Barry K.W."/>
            <person name="Cichocki N."/>
            <person name="Veneault-Fourrey C."/>
            <person name="LaButti K."/>
            <person name="Lindquist E.A."/>
            <person name="Lipzen A."/>
            <person name="Lundell T."/>
            <person name="Morin E."/>
            <person name="Murat C."/>
            <person name="Sun H."/>
            <person name="Tunlid A."/>
            <person name="Henrissat B."/>
            <person name="Grigoriev I.V."/>
            <person name="Hibbett D.S."/>
            <person name="Martin F."/>
            <person name="Nordberg H.P."/>
            <person name="Cantor M.N."/>
            <person name="Hua S.X."/>
        </authorList>
    </citation>
    <scope>NUCLEOTIDE SEQUENCE [LARGE SCALE GENOMIC DNA]</scope>
    <source>
        <strain evidence="2 3">Zn</strain>
    </source>
</reference>
<accession>A0A0C3CW68</accession>
<evidence type="ECO:0000313" key="3">
    <source>
        <dbReference type="Proteomes" id="UP000054321"/>
    </source>
</evidence>
<dbReference type="OrthoDB" id="152248at2759"/>
<dbReference type="InterPro" id="IPR025649">
    <property type="entry name" value="DUF4360"/>
</dbReference>
<dbReference type="Pfam" id="PF14273">
    <property type="entry name" value="DUF4360"/>
    <property type="match status" value="1"/>
</dbReference>
<dbReference type="PANTHER" id="PTHR38847">
    <property type="match status" value="1"/>
</dbReference>
<evidence type="ECO:0000256" key="1">
    <source>
        <dbReference type="SAM" id="SignalP"/>
    </source>
</evidence>
<dbReference type="HOGENOM" id="CLU_083369_0_1_1"/>
<organism evidence="2 3">
    <name type="scientific">Oidiodendron maius (strain Zn)</name>
    <dbReference type="NCBI Taxonomy" id="913774"/>
    <lineage>
        <taxon>Eukaryota</taxon>
        <taxon>Fungi</taxon>
        <taxon>Dikarya</taxon>
        <taxon>Ascomycota</taxon>
        <taxon>Pezizomycotina</taxon>
        <taxon>Leotiomycetes</taxon>
        <taxon>Leotiomycetes incertae sedis</taxon>
        <taxon>Myxotrichaceae</taxon>
        <taxon>Oidiodendron</taxon>
    </lineage>
</organism>
<protein>
    <recommendedName>
        <fullName evidence="4">Secreted protein</fullName>
    </recommendedName>
</protein>
<feature type="chain" id="PRO_5002163069" description="Secreted protein" evidence="1">
    <location>
        <begin position="17"/>
        <end position="200"/>
    </location>
</feature>
<name>A0A0C3CW68_OIDMZ</name>
<dbReference type="EMBL" id="KN832874">
    <property type="protein sequence ID" value="KIN03219.1"/>
    <property type="molecule type" value="Genomic_DNA"/>
</dbReference>
<sequence>MKFLSILPFVPLLVSAVAIISRGTDTPPSGVEITSITYGGTGCSQGTLSVSVSDAGDICPIVTKDLIAQAGPGFSVDDSRKFCQINFGITYPRGYSFTVLAVEYLGYVDLLADSDGYVQSTYYFSGSTDQVVSRVDFTGPITTGFDKRDAVVWDAWSPCGTTTSLLNVKQEVGVNGQGGIASVVENDEFVNAVVLGWKSC</sequence>
<dbReference type="Proteomes" id="UP000054321">
    <property type="component" value="Unassembled WGS sequence"/>
</dbReference>
<evidence type="ECO:0000313" key="2">
    <source>
        <dbReference type="EMBL" id="KIN03219.1"/>
    </source>
</evidence>
<gene>
    <name evidence="2" type="ORF">OIDMADRAFT_195822</name>
</gene>
<reference evidence="3" key="2">
    <citation type="submission" date="2015-01" db="EMBL/GenBank/DDBJ databases">
        <title>Evolutionary Origins and Diversification of the Mycorrhizal Mutualists.</title>
        <authorList>
            <consortium name="DOE Joint Genome Institute"/>
            <consortium name="Mycorrhizal Genomics Consortium"/>
            <person name="Kohler A."/>
            <person name="Kuo A."/>
            <person name="Nagy L.G."/>
            <person name="Floudas D."/>
            <person name="Copeland A."/>
            <person name="Barry K.W."/>
            <person name="Cichocki N."/>
            <person name="Veneault-Fourrey C."/>
            <person name="LaButti K."/>
            <person name="Lindquist E.A."/>
            <person name="Lipzen A."/>
            <person name="Lundell T."/>
            <person name="Morin E."/>
            <person name="Murat C."/>
            <person name="Riley R."/>
            <person name="Ohm R."/>
            <person name="Sun H."/>
            <person name="Tunlid A."/>
            <person name="Henrissat B."/>
            <person name="Grigoriev I.V."/>
            <person name="Hibbett D.S."/>
            <person name="Martin F."/>
        </authorList>
    </citation>
    <scope>NUCLEOTIDE SEQUENCE [LARGE SCALE GENOMIC DNA]</scope>
    <source>
        <strain evidence="3">Zn</strain>
    </source>
</reference>
<feature type="signal peptide" evidence="1">
    <location>
        <begin position="1"/>
        <end position="16"/>
    </location>
</feature>
<proteinExistence type="predicted"/>
<dbReference type="AlphaFoldDB" id="A0A0C3CW68"/>
<evidence type="ECO:0008006" key="4">
    <source>
        <dbReference type="Google" id="ProtNLM"/>
    </source>
</evidence>
<dbReference type="InParanoid" id="A0A0C3CW68"/>
<dbReference type="PANTHER" id="PTHR38847:SF1">
    <property type="entry name" value="PSEUDOURIDINE SYNTHASE RSUA_RLUA-LIKE DOMAIN-CONTAINING PROTEIN"/>
    <property type="match status" value="1"/>
</dbReference>
<keyword evidence="1" id="KW-0732">Signal</keyword>
<keyword evidence="3" id="KW-1185">Reference proteome</keyword>